<keyword evidence="1" id="KW-1133">Transmembrane helix</keyword>
<dbReference type="Proteomes" id="UP001065613">
    <property type="component" value="Chromosome"/>
</dbReference>
<name>A0A977PYQ2_9CYAN</name>
<organism evidence="2">
    <name type="scientific">Woronichinia naegeliana WA131</name>
    <dbReference type="NCBI Taxonomy" id="2824559"/>
    <lineage>
        <taxon>Bacteria</taxon>
        <taxon>Bacillati</taxon>
        <taxon>Cyanobacteriota</taxon>
        <taxon>Cyanophyceae</taxon>
        <taxon>Synechococcales</taxon>
        <taxon>Coelosphaeriaceae</taxon>
        <taxon>Woronichinia</taxon>
    </lineage>
</organism>
<proteinExistence type="predicted"/>
<feature type="transmembrane region" description="Helical" evidence="1">
    <location>
        <begin position="64"/>
        <end position="87"/>
    </location>
</feature>
<reference evidence="2" key="1">
    <citation type="submission" date="2021-04" db="EMBL/GenBank/DDBJ databases">
        <title>Genome sequence of Woronichinia naegeliana from Washington state freshwater lake bloom.</title>
        <authorList>
            <person name="Dreher T.W."/>
        </authorList>
    </citation>
    <scope>NUCLEOTIDE SEQUENCE</scope>
    <source>
        <strain evidence="2">WA131</strain>
    </source>
</reference>
<evidence type="ECO:0008006" key="3">
    <source>
        <dbReference type="Google" id="ProtNLM"/>
    </source>
</evidence>
<dbReference type="AlphaFoldDB" id="A0A977PYQ2"/>
<feature type="transmembrane region" description="Helical" evidence="1">
    <location>
        <begin position="12"/>
        <end position="33"/>
    </location>
</feature>
<sequence>MAKKHSYGVDNQAFRSTILSWMALSTFVTVVLVDLLKKVLVDSLKSSDFSSFSSFDFSSLETSLSLLSVLLSAGLVPVTFSIISSIYGQFIWKINRFDKVPNLSGTWIGMAQNHLGVERLRLELMKIEQDWHEILITVEVYPGNNAEPTEVSSWLDDTENKTDKHKLKVAPMGTEYSKIALITECNVGSGDLIFNYEHYPETERQVRFQGAMFLKYKKKGKFHELGGDYINDKRGKDFRGLVGKILFRRVSHQLIETEEALQKAKDENVLAYLHGVVTAEI</sequence>
<gene>
    <name evidence="2" type="ORF">KA717_13715</name>
</gene>
<dbReference type="KEGG" id="wna:KA717_13715"/>
<evidence type="ECO:0000256" key="1">
    <source>
        <dbReference type="SAM" id="Phobius"/>
    </source>
</evidence>
<dbReference type="EMBL" id="CP073041">
    <property type="protein sequence ID" value="UXE63568.1"/>
    <property type="molecule type" value="Genomic_DNA"/>
</dbReference>
<accession>A0A977PYQ2</accession>
<keyword evidence="1" id="KW-0812">Transmembrane</keyword>
<evidence type="ECO:0000313" key="2">
    <source>
        <dbReference type="EMBL" id="UXE63568.1"/>
    </source>
</evidence>
<protein>
    <recommendedName>
        <fullName evidence="3">SMODS-associating 2TM beta-strand rich effector domain-containing protein</fullName>
    </recommendedName>
</protein>
<keyword evidence="1" id="KW-0472">Membrane</keyword>